<reference evidence="1 2" key="1">
    <citation type="submission" date="2019-08" db="EMBL/GenBank/DDBJ databases">
        <title>Genome of Vicingus serpentipes NCIMB 15042.</title>
        <authorList>
            <person name="Bowman J.P."/>
        </authorList>
    </citation>
    <scope>NUCLEOTIDE SEQUENCE [LARGE SCALE GENOMIC DNA]</scope>
    <source>
        <strain evidence="1 2">NCIMB 15042</strain>
    </source>
</reference>
<gene>
    <name evidence="1" type="ORF">FRY74_12610</name>
</gene>
<dbReference type="SUPFAM" id="SSF53756">
    <property type="entry name" value="UDP-Glycosyltransferase/glycogen phosphorylase"/>
    <property type="match status" value="1"/>
</dbReference>
<dbReference type="AlphaFoldDB" id="A0A5C6RN12"/>
<dbReference type="Gene3D" id="3.40.50.2000">
    <property type="entry name" value="Glycogen Phosphorylase B"/>
    <property type="match status" value="1"/>
</dbReference>
<evidence type="ECO:0000313" key="2">
    <source>
        <dbReference type="Proteomes" id="UP000321721"/>
    </source>
</evidence>
<keyword evidence="1" id="KW-0808">Transferase</keyword>
<comment type="caution">
    <text evidence="1">The sequence shown here is derived from an EMBL/GenBank/DDBJ whole genome shotgun (WGS) entry which is preliminary data.</text>
</comment>
<dbReference type="RefSeq" id="WP_147102169.1">
    <property type="nucleotide sequence ID" value="NZ_VOOS01000007.1"/>
</dbReference>
<dbReference type="EMBL" id="VOOS01000007">
    <property type="protein sequence ID" value="TXB63706.1"/>
    <property type="molecule type" value="Genomic_DNA"/>
</dbReference>
<dbReference type="OrthoDB" id="9813214at2"/>
<name>A0A5C6RN12_9FLAO</name>
<keyword evidence="2" id="KW-1185">Reference proteome</keyword>
<dbReference type="GO" id="GO:0016740">
    <property type="term" value="F:transferase activity"/>
    <property type="evidence" value="ECO:0007669"/>
    <property type="project" value="UniProtKB-KW"/>
</dbReference>
<accession>A0A5C6RN12</accession>
<sequence>MKVNIISINPITVIPVLRYIVHHFIDKMNADVTLTETHVKSFNSYYNKIAHFKFDNIAEYETYQEFRKQSAGFKLSKYLFIVKKIWHILNSNEQQIIYTSDYQVLFFILKLQAFFKTKKQLIIYHQYELIELTKLNKINHFLYTTVLKKAKEIDLMVFSENNRLNYFLKNSSLKKENAFVLPNSCESISSNEKHIKHPLFNQFPSNSFIVTHLGNVGGEQHYFSNFINAVEKLQENKEIVFLFIGRKNELIKKIEKEKQFANLYFVDAVPHEELNQIYPFINLGVILYKGNGLNYEFCAPNKLYELWANGVPVIAHQLKGLIPLFKSKNRGVLSNFNQVDQICETLLNYAKNNSTINKQILIDEFNNELAISTYLEQFEQKITLLLKQ</sequence>
<dbReference type="Proteomes" id="UP000321721">
    <property type="component" value="Unassembled WGS sequence"/>
</dbReference>
<organism evidence="1 2">
    <name type="scientific">Vicingus serpentipes</name>
    <dbReference type="NCBI Taxonomy" id="1926625"/>
    <lineage>
        <taxon>Bacteria</taxon>
        <taxon>Pseudomonadati</taxon>
        <taxon>Bacteroidota</taxon>
        <taxon>Flavobacteriia</taxon>
        <taxon>Flavobacteriales</taxon>
        <taxon>Vicingaceae</taxon>
        <taxon>Vicingus</taxon>
    </lineage>
</organism>
<proteinExistence type="predicted"/>
<protein>
    <submittedName>
        <fullName evidence="1">Glycosyltransferase family 4 protein</fullName>
    </submittedName>
</protein>
<dbReference type="Pfam" id="PF13692">
    <property type="entry name" value="Glyco_trans_1_4"/>
    <property type="match status" value="1"/>
</dbReference>
<evidence type="ECO:0000313" key="1">
    <source>
        <dbReference type="EMBL" id="TXB63706.1"/>
    </source>
</evidence>